<evidence type="ECO:0000313" key="2">
    <source>
        <dbReference type="Proteomes" id="UP000215413"/>
    </source>
</evidence>
<organism evidence="1 2">
    <name type="scientific">Finegoldia magna</name>
    <name type="common">Peptostreptococcus magnus</name>
    <dbReference type="NCBI Taxonomy" id="1260"/>
    <lineage>
        <taxon>Bacteria</taxon>
        <taxon>Bacillati</taxon>
        <taxon>Bacillota</taxon>
        <taxon>Tissierellia</taxon>
        <taxon>Tissierellales</taxon>
        <taxon>Peptoniphilaceae</taxon>
        <taxon>Finegoldia</taxon>
    </lineage>
</organism>
<dbReference type="AlphaFoldDB" id="A0A233V239"/>
<dbReference type="RefSeq" id="WP_094206431.1">
    <property type="nucleotide sequence ID" value="NZ_NDYC01000047.1"/>
</dbReference>
<reference evidence="2" key="1">
    <citation type="submission" date="2017-04" db="EMBL/GenBank/DDBJ databases">
        <title>Finegoldia magna isolated from orthopedic joint implant-associated infections.</title>
        <authorList>
            <person name="Bjorklund S."/>
            <person name="Bruggemann H."/>
            <person name="Jensen A."/>
            <person name="Hellmark B."/>
            <person name="Soderquist B."/>
        </authorList>
    </citation>
    <scope>NUCLEOTIDE SEQUENCE [LARGE SCALE GENOMIC DNA]</scope>
    <source>
        <strain evidence="2">CCUG 54800</strain>
    </source>
</reference>
<dbReference type="Proteomes" id="UP000215413">
    <property type="component" value="Unassembled WGS sequence"/>
</dbReference>
<accession>A0A233V239</accession>
<name>A0A233V239_FINMA</name>
<protein>
    <submittedName>
        <fullName evidence="1">Glutathionylspermidine synthase</fullName>
    </submittedName>
</protein>
<comment type="caution">
    <text evidence="1">The sequence shown here is derived from an EMBL/GenBank/DDBJ whole genome shotgun (WGS) entry which is preliminary data.</text>
</comment>
<gene>
    <name evidence="1" type="ORF">B9N49_09030</name>
</gene>
<dbReference type="EMBL" id="NDYC01000047">
    <property type="protein sequence ID" value="OXZ26466.1"/>
    <property type="molecule type" value="Genomic_DNA"/>
</dbReference>
<sequence>MFNDEYSLELYKIVREDEDMYYRDFVDFIAKTKVSKAIYHGEPIPMTYQGLFYNKKNRSDFVYISNVLMSMTDKITKEFVENPEYRKIFQLDPAIEELVLHDPGYDVPVPICRYDVFYDGVNYMLCELNTDGSSAMNEDNTLGQLLLQTKAMQKFMEKHDVENVDMFTPWVWETADMYKKYVSDKKPNVAIVDNLEVGTPNEFDEFKRVYEENGFNCEIIDIRDLEYKDGKLCHGDYVIDLVYRRIVTLELLKIKDQIKPFLDAYMDNAFFMVGSFRSQLMHSKLIFEIFRDEQTQALLNTEEKKFIDEHVPFTKKIEERDAYEIIMNKDKYIFKPIDGYASLGIYVGSEMREEELQEKLPEFIRTGYVFQEYYDMNKCEFLEFEEKSPVLNKFTQVVGLFIYNKHFVAPYTRIGKDNVVSGARKYYTAPNLFINE</sequence>
<dbReference type="SUPFAM" id="SSF56059">
    <property type="entry name" value="Glutathione synthetase ATP-binding domain-like"/>
    <property type="match status" value="1"/>
</dbReference>
<proteinExistence type="predicted"/>
<evidence type="ECO:0000313" key="1">
    <source>
        <dbReference type="EMBL" id="OXZ26466.1"/>
    </source>
</evidence>